<organism evidence="2 3">
    <name type="scientific">Moelleriella libera RCEF 2490</name>
    <dbReference type="NCBI Taxonomy" id="1081109"/>
    <lineage>
        <taxon>Eukaryota</taxon>
        <taxon>Fungi</taxon>
        <taxon>Dikarya</taxon>
        <taxon>Ascomycota</taxon>
        <taxon>Pezizomycotina</taxon>
        <taxon>Sordariomycetes</taxon>
        <taxon>Hypocreomycetidae</taxon>
        <taxon>Hypocreales</taxon>
        <taxon>Clavicipitaceae</taxon>
        <taxon>Moelleriella</taxon>
    </lineage>
</organism>
<dbReference type="Proteomes" id="UP000078544">
    <property type="component" value="Unassembled WGS sequence"/>
</dbReference>
<dbReference type="EMBL" id="AZGY01000014">
    <property type="protein sequence ID" value="KZZ92916.1"/>
    <property type="molecule type" value="Genomic_DNA"/>
</dbReference>
<dbReference type="STRING" id="1081109.A0A167ZNV8"/>
<reference evidence="2 3" key="1">
    <citation type="journal article" date="2016" name="Genome Biol. Evol.">
        <title>Divergent and convergent evolution of fungal pathogenicity.</title>
        <authorList>
            <person name="Shang Y."/>
            <person name="Xiao G."/>
            <person name="Zheng P."/>
            <person name="Cen K."/>
            <person name="Zhan S."/>
            <person name="Wang C."/>
        </authorList>
    </citation>
    <scope>NUCLEOTIDE SEQUENCE [LARGE SCALE GENOMIC DNA]</scope>
    <source>
        <strain evidence="2 3">RCEF 2490</strain>
    </source>
</reference>
<accession>A0A167ZNV8</accession>
<name>A0A167ZNV8_9HYPO</name>
<feature type="compositionally biased region" description="Basic residues" evidence="1">
    <location>
        <begin position="1"/>
        <end position="10"/>
    </location>
</feature>
<sequence>MSTKSHRHSSSKSSKSSCGKSAEYRVSSKQKATGLSFLFAVVELNVNYESPVTGEVGIPHDEWQNALPPRHREQYGNDMPSEVMRFHDGRISRASSESVEYSWVRRDHHGEGGILKRFGETCAFLWKYKSASVFSCNPLLPIVFARDDYSINVGPLHALQFLHCQGISKVSYPDDYPCLSSNNAPPAKFVAGRHPSWMPNLVPAAYENPYRVGQSQGLGGDLAVVLGLMAFQSAHPMYEDQDRRTINEVFLGRHGEGGGLWKDYRWRGDRRGVYPASSQESPRGFLVYICLDDENPAGSTEEALLRLEWQFAFVQG</sequence>
<comment type="caution">
    <text evidence="2">The sequence shown here is derived from an EMBL/GenBank/DDBJ whole genome shotgun (WGS) entry which is preliminary data.</text>
</comment>
<protein>
    <submittedName>
        <fullName evidence="2">Uncharacterized protein</fullName>
    </submittedName>
</protein>
<dbReference type="AlphaFoldDB" id="A0A167ZNV8"/>
<feature type="compositionally biased region" description="Low complexity" evidence="1">
    <location>
        <begin position="11"/>
        <end position="21"/>
    </location>
</feature>
<dbReference type="OrthoDB" id="5243686at2759"/>
<keyword evidence="3" id="KW-1185">Reference proteome</keyword>
<proteinExistence type="predicted"/>
<evidence type="ECO:0000256" key="1">
    <source>
        <dbReference type="SAM" id="MobiDB-lite"/>
    </source>
</evidence>
<gene>
    <name evidence="2" type="ORF">AAL_05948</name>
</gene>
<feature type="region of interest" description="Disordered" evidence="1">
    <location>
        <begin position="1"/>
        <end position="22"/>
    </location>
</feature>
<evidence type="ECO:0000313" key="2">
    <source>
        <dbReference type="EMBL" id="KZZ92916.1"/>
    </source>
</evidence>
<evidence type="ECO:0000313" key="3">
    <source>
        <dbReference type="Proteomes" id="UP000078544"/>
    </source>
</evidence>